<evidence type="ECO:0000313" key="1">
    <source>
        <dbReference type="EMBL" id="ETN69902.1"/>
    </source>
</evidence>
<dbReference type="Proteomes" id="UP000053676">
    <property type="component" value="Unassembled WGS sequence"/>
</dbReference>
<evidence type="ECO:0000313" key="2">
    <source>
        <dbReference type="Proteomes" id="UP000053676"/>
    </source>
</evidence>
<keyword evidence="2" id="KW-1185">Reference proteome</keyword>
<dbReference type="OrthoDB" id="10476400at2759"/>
<dbReference type="STRING" id="51031.W2SMG1"/>
<dbReference type="EMBL" id="KI669035">
    <property type="protein sequence ID" value="ETN69902.1"/>
    <property type="molecule type" value="Genomic_DNA"/>
</dbReference>
<organism evidence="1 2">
    <name type="scientific">Necator americanus</name>
    <name type="common">Human hookworm</name>
    <dbReference type="NCBI Taxonomy" id="51031"/>
    <lineage>
        <taxon>Eukaryota</taxon>
        <taxon>Metazoa</taxon>
        <taxon>Ecdysozoa</taxon>
        <taxon>Nematoda</taxon>
        <taxon>Chromadorea</taxon>
        <taxon>Rhabditida</taxon>
        <taxon>Rhabditina</taxon>
        <taxon>Rhabditomorpha</taxon>
        <taxon>Strongyloidea</taxon>
        <taxon>Ancylostomatidae</taxon>
        <taxon>Bunostominae</taxon>
        <taxon>Necator</taxon>
    </lineage>
</organism>
<proteinExistence type="predicted"/>
<dbReference type="KEGG" id="nai:NECAME_05088"/>
<accession>W2SMG1</accession>
<protein>
    <submittedName>
        <fullName evidence="1">Uncharacterized protein</fullName>
    </submittedName>
</protein>
<sequence>MSKMGCPQSDTDPDSVTILTKRGPVNKTLKSNSRNNILHHLNPPPKVRTMALSKEGGTKQILYRKDRNWIRRA</sequence>
<reference evidence="2" key="1">
    <citation type="journal article" date="2014" name="Nat. Genet.">
        <title>Genome of the human hookworm Necator americanus.</title>
        <authorList>
            <person name="Tang Y.T."/>
            <person name="Gao X."/>
            <person name="Rosa B.A."/>
            <person name="Abubucker S."/>
            <person name="Hallsworth-Pepin K."/>
            <person name="Martin J."/>
            <person name="Tyagi R."/>
            <person name="Heizer E."/>
            <person name="Zhang X."/>
            <person name="Bhonagiri-Palsikar V."/>
            <person name="Minx P."/>
            <person name="Warren W.C."/>
            <person name="Wang Q."/>
            <person name="Zhan B."/>
            <person name="Hotez P.J."/>
            <person name="Sternberg P.W."/>
            <person name="Dougall A."/>
            <person name="Gaze S.T."/>
            <person name="Mulvenna J."/>
            <person name="Sotillo J."/>
            <person name="Ranganathan S."/>
            <person name="Rabelo E.M."/>
            <person name="Wilson R.K."/>
            <person name="Felgner P.L."/>
            <person name="Bethony J."/>
            <person name="Hawdon J.M."/>
            <person name="Gasser R.B."/>
            <person name="Loukas A."/>
            <person name="Mitreva M."/>
        </authorList>
    </citation>
    <scope>NUCLEOTIDE SEQUENCE [LARGE SCALE GENOMIC DNA]</scope>
</reference>
<name>W2SMG1_NECAM</name>
<dbReference type="AlphaFoldDB" id="W2SMG1"/>
<gene>
    <name evidence="1" type="ORF">NECAME_05088</name>
</gene>